<dbReference type="GO" id="GO:0008270">
    <property type="term" value="F:zinc ion binding"/>
    <property type="evidence" value="ECO:0007669"/>
    <property type="project" value="UniProtKB-KW"/>
</dbReference>
<dbReference type="OrthoDB" id="2596500at2759"/>
<dbReference type="GO" id="GO:0043175">
    <property type="term" value="F:RNA polymerase core enzyme binding"/>
    <property type="evidence" value="ECO:0007669"/>
    <property type="project" value="UniProtKB-UniRule"/>
</dbReference>
<comment type="similarity">
    <text evidence="2 11 12">Belongs to the RPAP2 family.</text>
</comment>
<feature type="region of interest" description="Disordered" evidence="13">
    <location>
        <begin position="161"/>
        <end position="196"/>
    </location>
</feature>
<evidence type="ECO:0000256" key="8">
    <source>
        <dbReference type="ARBA" id="ARBA00023242"/>
    </source>
</evidence>
<keyword evidence="5 12" id="KW-0378">Hydrolase</keyword>
<evidence type="ECO:0000259" key="14">
    <source>
        <dbReference type="PROSITE" id="PS51479"/>
    </source>
</evidence>
<evidence type="ECO:0000256" key="10">
    <source>
        <dbReference type="ARBA" id="ARBA00048336"/>
    </source>
</evidence>
<keyword evidence="8 12" id="KW-0539">Nucleus</keyword>
<gene>
    <name evidence="15" type="ORF">CC85DRAFT_286454</name>
</gene>
<dbReference type="InterPro" id="IPR007308">
    <property type="entry name" value="Rtr1/RPAP2_dom"/>
</dbReference>
<protein>
    <recommendedName>
        <fullName evidence="12">RNA polymerase II subunit B1 CTD phosphatase RPAP2 homolog</fullName>
        <ecNumber evidence="12">3.1.3.16</ecNumber>
    </recommendedName>
</protein>
<dbReference type="EC" id="3.1.3.16" evidence="12"/>
<evidence type="ECO:0000256" key="7">
    <source>
        <dbReference type="ARBA" id="ARBA00022912"/>
    </source>
</evidence>
<comment type="subcellular location">
    <subcellularLocation>
        <location evidence="1 12">Nucleus</location>
    </subcellularLocation>
</comment>
<feature type="region of interest" description="Disordered" evidence="13">
    <location>
        <begin position="208"/>
        <end position="314"/>
    </location>
</feature>
<dbReference type="EMBL" id="KQ087218">
    <property type="protein sequence ID" value="KLT41424.1"/>
    <property type="molecule type" value="Genomic_DNA"/>
</dbReference>
<evidence type="ECO:0000256" key="2">
    <source>
        <dbReference type="ARBA" id="ARBA00005676"/>
    </source>
</evidence>
<feature type="compositionally biased region" description="Basic and acidic residues" evidence="13">
    <location>
        <begin position="161"/>
        <end position="192"/>
    </location>
</feature>
<name>A0A0J1B1F3_9TREE</name>
<dbReference type="STRING" id="879819.A0A0J1B1F3"/>
<feature type="domain" description="RTR1-type" evidence="14">
    <location>
        <begin position="59"/>
        <end position="146"/>
    </location>
</feature>
<dbReference type="Pfam" id="PF04181">
    <property type="entry name" value="RPAP2_Rtr1"/>
    <property type="match status" value="1"/>
</dbReference>
<reference evidence="15 16" key="1">
    <citation type="submission" date="2015-03" db="EMBL/GenBank/DDBJ databases">
        <title>Genomics and transcriptomics of the oil-accumulating basidiomycete yeast T. oleaginosus allow insights into substrate utilization and the diverse evolutionary trajectories of mating systems in fungi.</title>
        <authorList>
            <consortium name="DOE Joint Genome Institute"/>
            <person name="Kourist R."/>
            <person name="Kracht O."/>
            <person name="Bracharz F."/>
            <person name="Lipzen A."/>
            <person name="Nolan M."/>
            <person name="Ohm R."/>
            <person name="Grigoriev I."/>
            <person name="Sun S."/>
            <person name="Heitman J."/>
            <person name="Bruck T."/>
            <person name="Nowrousian M."/>
        </authorList>
    </citation>
    <scope>NUCLEOTIDE SEQUENCE [LARGE SCALE GENOMIC DNA]</scope>
    <source>
        <strain evidence="15 16">IBC0246</strain>
    </source>
</reference>
<keyword evidence="16" id="KW-1185">Reference proteome</keyword>
<evidence type="ECO:0000256" key="4">
    <source>
        <dbReference type="ARBA" id="ARBA00022771"/>
    </source>
</evidence>
<keyword evidence="3 12" id="KW-0479">Metal-binding</keyword>
<dbReference type="GO" id="GO:0005737">
    <property type="term" value="C:cytoplasm"/>
    <property type="evidence" value="ECO:0007669"/>
    <property type="project" value="TreeGrafter"/>
</dbReference>
<feature type="compositionally biased region" description="Low complexity" evidence="13">
    <location>
        <begin position="256"/>
        <end position="271"/>
    </location>
</feature>
<dbReference type="GeneID" id="28984125"/>
<evidence type="ECO:0000313" key="16">
    <source>
        <dbReference type="Proteomes" id="UP000053611"/>
    </source>
</evidence>
<sequence length="348" mass="36530">MTLRVAESASGSSASAGAGAGDKAELRRAFERRAQAARRAEKWADRAMEEILPRDVFLQALTYLHRASYAEVTHERHLNGLCAYAPCDRPPAAPYRARRRFVVSTATRSITEREGNEDQAYCSRVCAARSAYVAGQLGTAAPWLGGGGGGGIVLLEDVEEREKADAEKAEMETEDAGKAEQAEKAEKAEKTDTPLPSLLASLSIVERATPTLPPNPPGHGLRLPVEPGPPVAVSSGGDGLPLPLPGGEAVPSLLSKAKATTGGAPTTRRGASSLLSTEHAGLANSVVSASQKLRPESSDESEDEEEWAKAMGWGAGPEVDALFAVAAESRRLMQEEGDGGEQPASKPT</sequence>
<dbReference type="PANTHER" id="PTHR14732">
    <property type="entry name" value="RNA POLYMERASE II SUBUNIT B1 CTD PHOSPHATASE RPAP2-RELATED"/>
    <property type="match status" value="1"/>
</dbReference>
<comment type="catalytic activity">
    <reaction evidence="9 12">
        <text>O-phospho-L-seryl-[protein] + H2O = L-seryl-[protein] + phosphate</text>
        <dbReference type="Rhea" id="RHEA:20629"/>
        <dbReference type="Rhea" id="RHEA-COMP:9863"/>
        <dbReference type="Rhea" id="RHEA-COMP:11604"/>
        <dbReference type="ChEBI" id="CHEBI:15377"/>
        <dbReference type="ChEBI" id="CHEBI:29999"/>
        <dbReference type="ChEBI" id="CHEBI:43474"/>
        <dbReference type="ChEBI" id="CHEBI:83421"/>
        <dbReference type="EC" id="3.1.3.16"/>
    </reaction>
</comment>
<dbReference type="Proteomes" id="UP000053611">
    <property type="component" value="Unassembled WGS sequence"/>
</dbReference>
<keyword evidence="4 12" id="KW-0863">Zinc-finger</keyword>
<evidence type="ECO:0000256" key="5">
    <source>
        <dbReference type="ARBA" id="ARBA00022801"/>
    </source>
</evidence>
<feature type="region of interest" description="Disordered" evidence="13">
    <location>
        <begin position="1"/>
        <end position="24"/>
    </location>
</feature>
<dbReference type="Gene3D" id="1.25.40.820">
    <property type="match status" value="1"/>
</dbReference>
<dbReference type="RefSeq" id="XP_018277915.1">
    <property type="nucleotide sequence ID" value="XM_018423522.1"/>
</dbReference>
<evidence type="ECO:0000256" key="11">
    <source>
        <dbReference type="PROSITE-ProRule" id="PRU00812"/>
    </source>
</evidence>
<dbReference type="GO" id="GO:0005634">
    <property type="term" value="C:nucleus"/>
    <property type="evidence" value="ECO:0007669"/>
    <property type="project" value="UniProtKB-SubCell"/>
</dbReference>
<evidence type="ECO:0000256" key="1">
    <source>
        <dbReference type="ARBA" id="ARBA00004123"/>
    </source>
</evidence>
<dbReference type="PANTHER" id="PTHR14732:SF0">
    <property type="entry name" value="RNA POLYMERASE II SUBUNIT B1 CTD PHOSPHATASE RPAP2-RELATED"/>
    <property type="match status" value="1"/>
</dbReference>
<feature type="compositionally biased region" description="Low complexity" evidence="13">
    <location>
        <begin position="8"/>
        <end position="17"/>
    </location>
</feature>
<keyword evidence="7 12" id="KW-0904">Protein phosphatase</keyword>
<accession>A0A0J1B1F3</accession>
<comment type="catalytic activity">
    <reaction evidence="10 12">
        <text>O-phospho-L-threonyl-[protein] + H2O = L-threonyl-[protein] + phosphate</text>
        <dbReference type="Rhea" id="RHEA:47004"/>
        <dbReference type="Rhea" id="RHEA-COMP:11060"/>
        <dbReference type="Rhea" id="RHEA-COMP:11605"/>
        <dbReference type="ChEBI" id="CHEBI:15377"/>
        <dbReference type="ChEBI" id="CHEBI:30013"/>
        <dbReference type="ChEBI" id="CHEBI:43474"/>
        <dbReference type="ChEBI" id="CHEBI:61977"/>
        <dbReference type="EC" id="3.1.3.16"/>
    </reaction>
</comment>
<dbReference type="InterPro" id="IPR039693">
    <property type="entry name" value="Rtr1/RPAP2"/>
</dbReference>
<dbReference type="InterPro" id="IPR038534">
    <property type="entry name" value="Rtr1/RPAP2_sf"/>
</dbReference>
<evidence type="ECO:0000256" key="12">
    <source>
        <dbReference type="RuleBase" id="RU367080"/>
    </source>
</evidence>
<evidence type="ECO:0000256" key="3">
    <source>
        <dbReference type="ARBA" id="ARBA00022723"/>
    </source>
</evidence>
<dbReference type="AlphaFoldDB" id="A0A0J1B1F3"/>
<keyword evidence="6 12" id="KW-0862">Zinc</keyword>
<evidence type="ECO:0000256" key="6">
    <source>
        <dbReference type="ARBA" id="ARBA00022833"/>
    </source>
</evidence>
<comment type="function">
    <text evidence="12">Putative RNA polymerase II subunit B1 C-terminal domain (CTD) phosphatase involved in RNA polymerase II transcription regulation.</text>
</comment>
<dbReference type="GO" id="GO:0008420">
    <property type="term" value="F:RNA polymerase II CTD heptapeptide repeat phosphatase activity"/>
    <property type="evidence" value="ECO:0007669"/>
    <property type="project" value="UniProtKB-UniRule"/>
</dbReference>
<proteinExistence type="inferred from homology"/>
<evidence type="ECO:0000256" key="13">
    <source>
        <dbReference type="SAM" id="MobiDB-lite"/>
    </source>
</evidence>
<dbReference type="PROSITE" id="PS51479">
    <property type="entry name" value="ZF_RTR1"/>
    <property type="match status" value="1"/>
</dbReference>
<organism evidence="15 16">
    <name type="scientific">Cutaneotrichosporon oleaginosum</name>
    <dbReference type="NCBI Taxonomy" id="879819"/>
    <lineage>
        <taxon>Eukaryota</taxon>
        <taxon>Fungi</taxon>
        <taxon>Dikarya</taxon>
        <taxon>Basidiomycota</taxon>
        <taxon>Agaricomycotina</taxon>
        <taxon>Tremellomycetes</taxon>
        <taxon>Trichosporonales</taxon>
        <taxon>Trichosporonaceae</taxon>
        <taxon>Cutaneotrichosporon</taxon>
    </lineage>
</organism>
<evidence type="ECO:0000256" key="9">
    <source>
        <dbReference type="ARBA" id="ARBA00047761"/>
    </source>
</evidence>
<evidence type="ECO:0000313" key="15">
    <source>
        <dbReference type="EMBL" id="KLT41424.1"/>
    </source>
</evidence>